<dbReference type="Pfam" id="PF03663">
    <property type="entry name" value="Glyco_hydro_76"/>
    <property type="match status" value="1"/>
</dbReference>
<accession>A0ABU5HP04</accession>
<dbReference type="EMBL" id="JARZAK010000003">
    <property type="protein sequence ID" value="MDY7257454.1"/>
    <property type="molecule type" value="Genomic_DNA"/>
</dbReference>
<dbReference type="Proteomes" id="UP001292913">
    <property type="component" value="Unassembled WGS sequence"/>
</dbReference>
<dbReference type="InterPro" id="IPR005198">
    <property type="entry name" value="Glyco_hydro_76"/>
</dbReference>
<dbReference type="InterPro" id="IPR014512">
    <property type="entry name" value="O_gly_hydro"/>
</dbReference>
<dbReference type="SUPFAM" id="SSF48208">
    <property type="entry name" value="Six-hairpin glycosidases"/>
    <property type="match status" value="1"/>
</dbReference>
<dbReference type="Gene3D" id="1.50.10.20">
    <property type="match status" value="1"/>
</dbReference>
<evidence type="ECO:0000313" key="2">
    <source>
        <dbReference type="Proteomes" id="UP001292913"/>
    </source>
</evidence>
<keyword evidence="2" id="KW-1185">Reference proteome</keyword>
<proteinExistence type="predicted"/>
<dbReference type="PANTHER" id="PTHR47791:SF4">
    <property type="entry name" value="(PUTATIVE SECRETED PROTEIN)-RELATED"/>
    <property type="match status" value="1"/>
</dbReference>
<organism evidence="1 2">
    <name type="scientific">Bacteroides vicugnae</name>
    <dbReference type="NCBI Taxonomy" id="3037989"/>
    <lineage>
        <taxon>Bacteria</taxon>
        <taxon>Pseudomonadati</taxon>
        <taxon>Bacteroidota</taxon>
        <taxon>Bacteroidia</taxon>
        <taxon>Bacteroidales</taxon>
        <taxon>Bacteroidaceae</taxon>
        <taxon>Bacteroides</taxon>
    </lineage>
</organism>
<dbReference type="PANTHER" id="PTHR47791">
    <property type="entry name" value="MEIOTICALLY UP-REGULATED GENE 191 PROTEIN"/>
    <property type="match status" value="1"/>
</dbReference>
<keyword evidence="1" id="KW-0378">Hydrolase</keyword>
<sequence length="381" mass="44175">MFLLLACSSHPIERNIWLERAEKTFTSLYTNYAIDTTCLLHENYPSDTYYSIPSLASGSQRGFNQYAYLWPYSGVFSAGVALLEATGDKIYKELLENSILPGLEAYYDRKREPHAYSSYISTAPVSDRFYDDNLWLGIDFIDLYRLTCEQQYLEKAKAIWRFVKSGTDDKLGGGIYWCEQRKDTKNTCSNAPAAVLALKIYQETHESIYLKEAERQYEWTKEKLQDTTDYLYFDHIELDGKIGKAKFAYNSGQMMQAAALLFELTGDSAYLTDARNIAKEAYCYFFNYVTTPDESSVKLIRKGDIWFTAIMLRGYIELYKQDKNKTYLDTFKKSLDCAWKYAREENGLFNVDFSGKEKENRKWLLTQAAIVEMYARLAAIK</sequence>
<dbReference type="PIRSF" id="PIRSF021505">
    <property type="entry name" value="O_gly_hdrol"/>
    <property type="match status" value="1"/>
</dbReference>
<dbReference type="InterPro" id="IPR053169">
    <property type="entry name" value="MUG_Protein"/>
</dbReference>
<dbReference type="InterPro" id="IPR008928">
    <property type="entry name" value="6-hairpin_glycosidase_sf"/>
</dbReference>
<evidence type="ECO:0000313" key="1">
    <source>
        <dbReference type="EMBL" id="MDY7257454.1"/>
    </source>
</evidence>
<comment type="caution">
    <text evidence="1">The sequence shown here is derived from an EMBL/GenBank/DDBJ whole genome shotgun (WGS) entry which is preliminary data.</text>
</comment>
<protein>
    <submittedName>
        <fullName evidence="1">Glycoside hydrolase family 76 protein</fullName>
    </submittedName>
</protein>
<reference evidence="1 2" key="1">
    <citation type="submission" date="2023-04" db="EMBL/GenBank/DDBJ databases">
        <title>Bacteroides pacosi sp. nov., isolated from the fecal material of an alpaca.</title>
        <authorList>
            <person name="Miller S."/>
            <person name="Hendry M."/>
            <person name="King J."/>
            <person name="Sankaranarayanan K."/>
            <person name="Lawson P.A."/>
        </authorList>
    </citation>
    <scope>NUCLEOTIDE SEQUENCE [LARGE SCALE GENOMIC DNA]</scope>
    <source>
        <strain evidence="1 2">A2-P53</strain>
    </source>
</reference>
<name>A0ABU5HP04_9BACE</name>
<gene>
    <name evidence="1" type="ORF">QHG74_06970</name>
</gene>
<dbReference type="GO" id="GO:0016787">
    <property type="term" value="F:hydrolase activity"/>
    <property type="evidence" value="ECO:0007669"/>
    <property type="project" value="UniProtKB-KW"/>
</dbReference>